<dbReference type="Proteomes" id="UP000663193">
    <property type="component" value="Chromosome 19"/>
</dbReference>
<gene>
    <name evidence="2" type="ORF">JI435_422850</name>
</gene>
<evidence type="ECO:0000313" key="2">
    <source>
        <dbReference type="EMBL" id="QRD05866.1"/>
    </source>
</evidence>
<keyword evidence="3" id="KW-1185">Reference proteome</keyword>
<feature type="chain" id="PRO_5031087042" description="Secreted protein" evidence="1">
    <location>
        <begin position="24"/>
        <end position="82"/>
    </location>
</feature>
<sequence>MSLFLFYELLALVWLRRRTTTCAQSYRRNCDPKSPAARTNKVVSHVGFALVTAPSNSLESKDLFSIVAICLRLSRICSMPRL</sequence>
<protein>
    <recommendedName>
        <fullName evidence="4">Secreted protein</fullName>
    </recommendedName>
</protein>
<evidence type="ECO:0000313" key="3">
    <source>
        <dbReference type="Proteomes" id="UP000663193"/>
    </source>
</evidence>
<reference evidence="3" key="1">
    <citation type="journal article" date="2021" name="BMC Genomics">
        <title>Chromosome-level genome assembly and manually-curated proteome of model necrotroph Parastagonospora nodorum Sn15 reveals a genome-wide trove of candidate effector homologs, and redundancy of virulence-related functions within an accessory chromosome.</title>
        <authorList>
            <person name="Bertazzoni S."/>
            <person name="Jones D.A.B."/>
            <person name="Phan H.T."/>
            <person name="Tan K.-C."/>
            <person name="Hane J.K."/>
        </authorList>
    </citation>
    <scope>NUCLEOTIDE SEQUENCE [LARGE SCALE GENOMIC DNA]</scope>
    <source>
        <strain evidence="3">SN15 / ATCC MYA-4574 / FGSC 10173)</strain>
    </source>
</reference>
<accession>A0A7U2NPN2</accession>
<feature type="signal peptide" evidence="1">
    <location>
        <begin position="1"/>
        <end position="23"/>
    </location>
</feature>
<keyword evidence="1" id="KW-0732">Signal</keyword>
<proteinExistence type="predicted"/>
<organism evidence="2 3">
    <name type="scientific">Phaeosphaeria nodorum (strain SN15 / ATCC MYA-4574 / FGSC 10173)</name>
    <name type="common">Glume blotch fungus</name>
    <name type="synonym">Parastagonospora nodorum</name>
    <dbReference type="NCBI Taxonomy" id="321614"/>
    <lineage>
        <taxon>Eukaryota</taxon>
        <taxon>Fungi</taxon>
        <taxon>Dikarya</taxon>
        <taxon>Ascomycota</taxon>
        <taxon>Pezizomycotina</taxon>
        <taxon>Dothideomycetes</taxon>
        <taxon>Pleosporomycetidae</taxon>
        <taxon>Pleosporales</taxon>
        <taxon>Pleosporineae</taxon>
        <taxon>Phaeosphaeriaceae</taxon>
        <taxon>Parastagonospora</taxon>
    </lineage>
</organism>
<evidence type="ECO:0008006" key="4">
    <source>
        <dbReference type="Google" id="ProtNLM"/>
    </source>
</evidence>
<dbReference type="AlphaFoldDB" id="A0A7U2NPN2"/>
<dbReference type="EMBL" id="CP069041">
    <property type="protein sequence ID" value="QRD05866.1"/>
    <property type="molecule type" value="Genomic_DNA"/>
</dbReference>
<evidence type="ECO:0000256" key="1">
    <source>
        <dbReference type="SAM" id="SignalP"/>
    </source>
</evidence>
<dbReference type="VEuPathDB" id="FungiDB:JI435_422850"/>
<name>A0A7U2NPN2_PHANO</name>